<dbReference type="Pfam" id="PF00208">
    <property type="entry name" value="ELFV_dehydrog"/>
    <property type="match status" value="1"/>
</dbReference>
<dbReference type="Gene3D" id="3.40.50.10860">
    <property type="entry name" value="Leucine Dehydrogenase, chain A, domain 1"/>
    <property type="match status" value="1"/>
</dbReference>
<dbReference type="InterPro" id="IPR036291">
    <property type="entry name" value="NAD(P)-bd_dom_sf"/>
</dbReference>
<dbReference type="SUPFAM" id="SSF51735">
    <property type="entry name" value="NAD(P)-binding Rossmann-fold domains"/>
    <property type="match status" value="1"/>
</dbReference>
<evidence type="ECO:0000256" key="2">
    <source>
        <dbReference type="ARBA" id="ARBA00023002"/>
    </source>
</evidence>
<dbReference type="InterPro" id="IPR006095">
    <property type="entry name" value="Glu/Leu/Phe/Val/Trp_DH"/>
</dbReference>
<evidence type="ECO:0000256" key="1">
    <source>
        <dbReference type="ARBA" id="ARBA00006382"/>
    </source>
</evidence>
<dbReference type="PANTHER" id="PTHR11606">
    <property type="entry name" value="GLUTAMATE DEHYDROGENASE"/>
    <property type="match status" value="1"/>
</dbReference>
<reference evidence="5 6" key="1">
    <citation type="submission" date="2020-08" db="EMBL/GenBank/DDBJ databases">
        <title>Genomic Encyclopedia of Type Strains, Phase IV (KMG-IV): sequencing the most valuable type-strain genomes for metagenomic binning, comparative biology and taxonomic classification.</title>
        <authorList>
            <person name="Goeker M."/>
        </authorList>
    </citation>
    <scope>NUCLEOTIDE SEQUENCE [LARGE SCALE GENOMIC DNA]</scope>
    <source>
        <strain evidence="5 6">DSM 21769</strain>
    </source>
</reference>
<dbReference type="PANTHER" id="PTHR11606:SF13">
    <property type="entry name" value="GLUTAMATE DEHYDROGENASE 1, MITOCHONDRIAL"/>
    <property type="match status" value="1"/>
</dbReference>
<dbReference type="SUPFAM" id="SSF53223">
    <property type="entry name" value="Aminoacid dehydrogenase-like, N-terminal domain"/>
    <property type="match status" value="1"/>
</dbReference>
<dbReference type="InterPro" id="IPR006096">
    <property type="entry name" value="Glu/Leu/Phe/Val/Trp_DH_C"/>
</dbReference>
<keyword evidence="6" id="KW-1185">Reference proteome</keyword>
<protein>
    <submittedName>
        <fullName evidence="5">Glutamate dehydrogenase/leucine dehydrogenase</fullName>
    </submittedName>
</protein>
<evidence type="ECO:0000259" key="4">
    <source>
        <dbReference type="Pfam" id="PF00208"/>
    </source>
</evidence>
<keyword evidence="2 3" id="KW-0560">Oxidoreductase</keyword>
<accession>A0A841PLN4</accession>
<name>A0A841PLN4_9BACL</name>
<dbReference type="GO" id="GO:0006538">
    <property type="term" value="P:L-glutamate catabolic process"/>
    <property type="evidence" value="ECO:0007669"/>
    <property type="project" value="TreeGrafter"/>
</dbReference>
<gene>
    <name evidence="5" type="ORF">HNR44_000075</name>
</gene>
<feature type="domain" description="Glutamate/phenylalanine/leucine/valine/L-tryptophan dehydrogenase C-terminal" evidence="4">
    <location>
        <begin position="53"/>
        <end position="96"/>
    </location>
</feature>
<sequence>MKALYHIVGPAKDVMAPDVHTDAALMGDMMGTYSEMEGMYTPGSITGKPPVIGGSKGRQEGTARGCVYIIQQILESIEREEKDVSIAIQGFGSAASPQRASI</sequence>
<dbReference type="GO" id="GO:0004352">
    <property type="term" value="F:glutamate dehydrogenase (NAD+) activity"/>
    <property type="evidence" value="ECO:0007669"/>
    <property type="project" value="TreeGrafter"/>
</dbReference>
<dbReference type="Proteomes" id="UP000568839">
    <property type="component" value="Unassembled WGS sequence"/>
</dbReference>
<dbReference type="RefSeq" id="WP_281381326.1">
    <property type="nucleotide sequence ID" value="NZ_JACHHJ010000001.1"/>
</dbReference>
<dbReference type="InterPro" id="IPR046346">
    <property type="entry name" value="Aminoacid_DH-like_N_sf"/>
</dbReference>
<proteinExistence type="inferred from homology"/>
<organism evidence="5 6">
    <name type="scientific">Geomicrobium halophilum</name>
    <dbReference type="NCBI Taxonomy" id="549000"/>
    <lineage>
        <taxon>Bacteria</taxon>
        <taxon>Bacillati</taxon>
        <taxon>Bacillota</taxon>
        <taxon>Bacilli</taxon>
        <taxon>Bacillales</taxon>
        <taxon>Geomicrobium</taxon>
    </lineage>
</organism>
<comment type="caution">
    <text evidence="5">The sequence shown here is derived from an EMBL/GenBank/DDBJ whole genome shotgun (WGS) entry which is preliminary data.</text>
</comment>
<dbReference type="Gene3D" id="3.40.50.720">
    <property type="entry name" value="NAD(P)-binding Rossmann-like Domain"/>
    <property type="match status" value="1"/>
</dbReference>
<dbReference type="AlphaFoldDB" id="A0A841PLN4"/>
<comment type="similarity">
    <text evidence="1 3">Belongs to the Glu/Leu/Phe/Val dehydrogenases family.</text>
</comment>
<dbReference type="EMBL" id="JACHHJ010000001">
    <property type="protein sequence ID" value="MBB6448126.1"/>
    <property type="molecule type" value="Genomic_DNA"/>
</dbReference>
<evidence type="ECO:0000313" key="6">
    <source>
        <dbReference type="Proteomes" id="UP000568839"/>
    </source>
</evidence>
<evidence type="ECO:0000256" key="3">
    <source>
        <dbReference type="RuleBase" id="RU004417"/>
    </source>
</evidence>
<evidence type="ECO:0000313" key="5">
    <source>
        <dbReference type="EMBL" id="MBB6448126.1"/>
    </source>
</evidence>
<dbReference type="PRINTS" id="PR00082">
    <property type="entry name" value="GLFDHDRGNASE"/>
</dbReference>